<reference evidence="1 2" key="1">
    <citation type="submission" date="2016-10" db="EMBL/GenBank/DDBJ databases">
        <authorList>
            <person name="de Groot N.N."/>
        </authorList>
    </citation>
    <scope>NUCLEOTIDE SEQUENCE [LARGE SCALE GENOMIC DNA]</scope>
    <source>
        <strain evidence="1 2">LMG 2247</strain>
    </source>
</reference>
<dbReference type="OrthoDB" id="8963198at2"/>
<evidence type="ECO:0000313" key="1">
    <source>
        <dbReference type="EMBL" id="SDG16347.1"/>
    </source>
</evidence>
<protein>
    <submittedName>
        <fullName evidence="1">Uncharacterized protein</fullName>
    </submittedName>
</protein>
<gene>
    <name evidence="1" type="ORF">SAMN05216466_102331</name>
</gene>
<sequence>MVTLVRISEHSGAPQIWGFHDRCTVRDVAAALNTIAAGLSGGGHTIHVMSGTHGHCEGQVGLVATREERFAEQDRNLAAPKTKDGRTVAIVVHDFNTGPLPELDHDPDNGPDPSGTIRLNRVAGEIVATDPGTPTILLAYCCSAGTP</sequence>
<organism evidence="1 2">
    <name type="scientific">Paraburkholderia phenazinium</name>
    <dbReference type="NCBI Taxonomy" id="60549"/>
    <lineage>
        <taxon>Bacteria</taxon>
        <taxon>Pseudomonadati</taxon>
        <taxon>Pseudomonadota</taxon>
        <taxon>Betaproteobacteria</taxon>
        <taxon>Burkholderiales</taxon>
        <taxon>Burkholderiaceae</taxon>
        <taxon>Paraburkholderia</taxon>
    </lineage>
</organism>
<dbReference type="RefSeq" id="WP_090682401.1">
    <property type="nucleotide sequence ID" value="NZ_CADERL010000002.1"/>
</dbReference>
<accession>A0A1G7S014</accession>
<dbReference type="EMBL" id="FNCJ01000002">
    <property type="protein sequence ID" value="SDG16347.1"/>
    <property type="molecule type" value="Genomic_DNA"/>
</dbReference>
<evidence type="ECO:0000313" key="2">
    <source>
        <dbReference type="Proteomes" id="UP000199706"/>
    </source>
</evidence>
<name>A0A1G7S014_9BURK</name>
<dbReference type="AlphaFoldDB" id="A0A1G7S014"/>
<proteinExistence type="predicted"/>
<dbReference type="Proteomes" id="UP000199706">
    <property type="component" value="Unassembled WGS sequence"/>
</dbReference>